<dbReference type="AlphaFoldDB" id="A0A0D2ZR46"/>
<reference evidence="1" key="2">
    <citation type="submission" date="2015-06" db="UniProtKB">
        <authorList>
            <consortium name="EnsemblPlants"/>
        </authorList>
    </citation>
    <scope>IDENTIFICATION</scope>
</reference>
<accession>A0A0D2ZR46</accession>
<evidence type="ECO:0000313" key="2">
    <source>
        <dbReference type="Proteomes" id="UP000032141"/>
    </source>
</evidence>
<dbReference type="Gramene" id="Bo00790s080.1">
    <property type="protein sequence ID" value="Bo00790s080.1"/>
    <property type="gene ID" value="Bo00790s080"/>
</dbReference>
<dbReference type="HOGENOM" id="CLU_3090048_0_0_1"/>
<sequence>MSGVRLDDLYSGQDILREAALNDMVLTLLGKRLMKTGSVTTLECDVDEEEGR</sequence>
<organism evidence="1 2">
    <name type="scientific">Brassica oleracea var. oleracea</name>
    <dbReference type="NCBI Taxonomy" id="109376"/>
    <lineage>
        <taxon>Eukaryota</taxon>
        <taxon>Viridiplantae</taxon>
        <taxon>Streptophyta</taxon>
        <taxon>Embryophyta</taxon>
        <taxon>Tracheophyta</taxon>
        <taxon>Spermatophyta</taxon>
        <taxon>Magnoliopsida</taxon>
        <taxon>eudicotyledons</taxon>
        <taxon>Gunneridae</taxon>
        <taxon>Pentapetalae</taxon>
        <taxon>rosids</taxon>
        <taxon>malvids</taxon>
        <taxon>Brassicales</taxon>
        <taxon>Brassicaceae</taxon>
        <taxon>Brassiceae</taxon>
        <taxon>Brassica</taxon>
    </lineage>
</organism>
<dbReference type="Proteomes" id="UP000032141">
    <property type="component" value="Unassembled WGS sequence"/>
</dbReference>
<proteinExistence type="predicted"/>
<evidence type="ECO:0000313" key="1">
    <source>
        <dbReference type="EnsemblPlants" id="Bo00790s080.1"/>
    </source>
</evidence>
<keyword evidence="2" id="KW-1185">Reference proteome</keyword>
<reference evidence="1" key="1">
    <citation type="journal article" date="2014" name="Genome Biol.">
        <title>Transcriptome and methylome profiling reveals relics of genome dominance in the mesopolyploid Brassica oleracea.</title>
        <authorList>
            <person name="Parkin I.A."/>
            <person name="Koh C."/>
            <person name="Tang H."/>
            <person name="Robinson S.J."/>
            <person name="Kagale S."/>
            <person name="Clarke W.E."/>
            <person name="Town C.D."/>
            <person name="Nixon J."/>
            <person name="Krishnakumar V."/>
            <person name="Bidwell S.L."/>
            <person name="Denoeud F."/>
            <person name="Belcram H."/>
            <person name="Links M.G."/>
            <person name="Just J."/>
            <person name="Clarke C."/>
            <person name="Bender T."/>
            <person name="Huebert T."/>
            <person name="Mason A.S."/>
            <person name="Pires J.C."/>
            <person name="Barker G."/>
            <person name="Moore J."/>
            <person name="Walley P.G."/>
            <person name="Manoli S."/>
            <person name="Batley J."/>
            <person name="Edwards D."/>
            <person name="Nelson M.N."/>
            <person name="Wang X."/>
            <person name="Paterson A.H."/>
            <person name="King G."/>
            <person name="Bancroft I."/>
            <person name="Chalhoub B."/>
            <person name="Sharpe A.G."/>
        </authorList>
    </citation>
    <scope>NUCLEOTIDE SEQUENCE [LARGE SCALE GENOMIC DNA]</scope>
    <source>
        <strain evidence="1">cv. TO1000</strain>
    </source>
</reference>
<protein>
    <submittedName>
        <fullName evidence="1">Uncharacterized protein</fullName>
    </submittedName>
</protein>
<name>A0A0D2ZR46_BRAOL</name>
<dbReference type="EnsemblPlants" id="Bo00790s080.1">
    <property type="protein sequence ID" value="Bo00790s080.1"/>
    <property type="gene ID" value="Bo00790s080"/>
</dbReference>